<evidence type="ECO:0000256" key="4">
    <source>
        <dbReference type="ARBA" id="ARBA00022679"/>
    </source>
</evidence>
<evidence type="ECO:0000256" key="1">
    <source>
        <dbReference type="ARBA" id="ARBA00004606"/>
    </source>
</evidence>
<dbReference type="EMBL" id="CAJFCW020000003">
    <property type="protein sequence ID" value="CAG9107879.1"/>
    <property type="molecule type" value="Genomic_DNA"/>
</dbReference>
<protein>
    <recommendedName>
        <fullName evidence="11">Fringe-like glycosyltransferase domain-containing protein</fullName>
    </recommendedName>
</protein>
<dbReference type="Proteomes" id="UP000614601">
    <property type="component" value="Unassembled WGS sequence"/>
</dbReference>
<reference evidence="12" key="1">
    <citation type="submission" date="2020-09" db="EMBL/GenBank/DDBJ databases">
        <authorList>
            <person name="Kikuchi T."/>
        </authorList>
    </citation>
    <scope>NUCLEOTIDE SEQUENCE</scope>
    <source>
        <strain evidence="12">SH1</strain>
    </source>
</reference>
<evidence type="ECO:0000256" key="5">
    <source>
        <dbReference type="ARBA" id="ARBA00022692"/>
    </source>
</evidence>
<comment type="caution">
    <text evidence="12">The sequence shown here is derived from an EMBL/GenBank/DDBJ whole genome shotgun (WGS) entry which is preliminary data.</text>
</comment>
<proteinExistence type="inferred from homology"/>
<name>A0A811KPB8_9BILA</name>
<dbReference type="GO" id="GO:0016020">
    <property type="term" value="C:membrane"/>
    <property type="evidence" value="ECO:0007669"/>
    <property type="project" value="UniProtKB-SubCell"/>
</dbReference>
<keyword evidence="4" id="KW-0808">Transferase</keyword>
<dbReference type="GO" id="GO:0012505">
    <property type="term" value="C:endomembrane system"/>
    <property type="evidence" value="ECO:0007669"/>
    <property type="project" value="UniProtKB-SubCell"/>
</dbReference>
<comment type="similarity">
    <text evidence="2">Belongs to the glycosyltransferase 31 family.</text>
</comment>
<evidence type="ECO:0000256" key="10">
    <source>
        <dbReference type="SAM" id="Phobius"/>
    </source>
</evidence>
<organism evidence="12 13">
    <name type="scientific">Bursaphelenchus okinawaensis</name>
    <dbReference type="NCBI Taxonomy" id="465554"/>
    <lineage>
        <taxon>Eukaryota</taxon>
        <taxon>Metazoa</taxon>
        <taxon>Ecdysozoa</taxon>
        <taxon>Nematoda</taxon>
        <taxon>Chromadorea</taxon>
        <taxon>Rhabditida</taxon>
        <taxon>Tylenchina</taxon>
        <taxon>Tylenchomorpha</taxon>
        <taxon>Aphelenchoidea</taxon>
        <taxon>Aphelenchoididae</taxon>
        <taxon>Bursaphelenchus</taxon>
    </lineage>
</organism>
<evidence type="ECO:0000256" key="8">
    <source>
        <dbReference type="ARBA" id="ARBA00023136"/>
    </source>
</evidence>
<sequence>MFQIAFCCFNDARMTNEPLRVLKVDTKRRAVCKEDEHAFSYSIITFLMTSKWLLLLAFLNLQKAIQPVSNNENFLFITIKSTESNHKTRLTVLEDTWLQNLKPSEYKIVSDSTNNVSQGLENQVIKTSCGNSHSSQDLICKLKHELLLFHRHNAHWSCHFDDDSYVNILNLKKFLSQYDSKKRYYFGKVSTGPIHIKGFEYWFGTGGAGYCLSRPVTQKMFQHVSKIFKRYFGLPDDIMLAVLASKTANTTLTNIDLFHSHLEPTKLLRSHIKNQISLSQTVLPGSLFQGYSTNKWMYYVHNYLHYKIKNLAIKLF</sequence>
<evidence type="ECO:0000256" key="9">
    <source>
        <dbReference type="ARBA" id="ARBA00037847"/>
    </source>
</evidence>
<dbReference type="InterPro" id="IPR003378">
    <property type="entry name" value="Fringe-like_glycosylTrfase"/>
</dbReference>
<dbReference type="Gene3D" id="3.90.550.50">
    <property type="match status" value="1"/>
</dbReference>
<feature type="domain" description="Fringe-like glycosyltransferase" evidence="11">
    <location>
        <begin position="75"/>
        <end position="281"/>
    </location>
</feature>
<evidence type="ECO:0000259" key="11">
    <source>
        <dbReference type="Pfam" id="PF02434"/>
    </source>
</evidence>
<keyword evidence="6" id="KW-0735">Signal-anchor</keyword>
<evidence type="ECO:0000313" key="12">
    <source>
        <dbReference type="EMBL" id="CAD5217487.1"/>
    </source>
</evidence>
<dbReference type="Pfam" id="PF02434">
    <property type="entry name" value="Fringe"/>
    <property type="match status" value="1"/>
</dbReference>
<keyword evidence="7 10" id="KW-1133">Transmembrane helix</keyword>
<evidence type="ECO:0000256" key="2">
    <source>
        <dbReference type="ARBA" id="ARBA00008661"/>
    </source>
</evidence>
<dbReference type="EMBL" id="CAJFDH010000003">
    <property type="protein sequence ID" value="CAD5217487.1"/>
    <property type="molecule type" value="Genomic_DNA"/>
</dbReference>
<dbReference type="AlphaFoldDB" id="A0A811KPB8"/>
<accession>A0A811KPB8</accession>
<dbReference type="Proteomes" id="UP000783686">
    <property type="component" value="Unassembled WGS sequence"/>
</dbReference>
<comment type="subcellular location">
    <subcellularLocation>
        <location evidence="9">Endomembrane system</location>
        <topology evidence="9">Single-pass membrane protein</topology>
    </subcellularLocation>
    <subcellularLocation>
        <location evidence="1">Membrane</location>
        <topology evidence="1">Single-pass type II membrane protein</topology>
    </subcellularLocation>
</comment>
<keyword evidence="3" id="KW-0328">Glycosyltransferase</keyword>
<keyword evidence="8 10" id="KW-0472">Membrane</keyword>
<feature type="transmembrane region" description="Helical" evidence="10">
    <location>
        <begin position="38"/>
        <end position="59"/>
    </location>
</feature>
<gene>
    <name evidence="12" type="ORF">BOKJ2_LOCUS7112</name>
</gene>
<evidence type="ECO:0000256" key="6">
    <source>
        <dbReference type="ARBA" id="ARBA00022968"/>
    </source>
</evidence>
<evidence type="ECO:0000256" key="3">
    <source>
        <dbReference type="ARBA" id="ARBA00022676"/>
    </source>
</evidence>
<dbReference type="PANTHER" id="PTHR10811">
    <property type="entry name" value="FRINGE-RELATED"/>
    <property type="match status" value="1"/>
</dbReference>
<evidence type="ECO:0000256" key="7">
    <source>
        <dbReference type="ARBA" id="ARBA00022989"/>
    </source>
</evidence>
<evidence type="ECO:0000313" key="13">
    <source>
        <dbReference type="Proteomes" id="UP000614601"/>
    </source>
</evidence>
<dbReference type="GO" id="GO:0016757">
    <property type="term" value="F:glycosyltransferase activity"/>
    <property type="evidence" value="ECO:0007669"/>
    <property type="project" value="UniProtKB-KW"/>
</dbReference>
<keyword evidence="5 10" id="KW-0812">Transmembrane</keyword>
<keyword evidence="13" id="KW-1185">Reference proteome</keyword>
<dbReference type="OrthoDB" id="8959630at2759"/>